<dbReference type="EMBL" id="AP014957">
    <property type="protein sequence ID" value="BAS73202.1"/>
    <property type="molecule type" value="Genomic_DNA"/>
</dbReference>
<feature type="compositionally biased region" description="Low complexity" evidence="2">
    <location>
        <begin position="16"/>
        <end position="32"/>
    </location>
</feature>
<evidence type="ECO:0000313" key="3">
    <source>
        <dbReference type="EMBL" id="BAS73202.1"/>
    </source>
</evidence>
<name>A0A0P0V5D4_ORYSJ</name>
<dbReference type="SUPFAM" id="SSF51445">
    <property type="entry name" value="(Trans)glycosidases"/>
    <property type="match status" value="1"/>
</dbReference>
<evidence type="ECO:0000256" key="1">
    <source>
        <dbReference type="ARBA" id="ARBA00009336"/>
    </source>
</evidence>
<keyword evidence="5" id="KW-1267">Proteomics identification</keyword>
<dbReference type="Gramene" id="Os01t0619800-01">
    <property type="protein sequence ID" value="Os01t0619800-01"/>
    <property type="gene ID" value="Os01g0619800"/>
</dbReference>
<proteinExistence type="evidence at protein level"/>
<sequence length="205" mass="23164">MPPRRRDRRRPRDPSPETSRASTSAASSSSGSRFRPALLAPLLLLLLLLILAALHFSGRLSLPRPQAPPQRTRLSVHERGLVRRDVSASEILAEHATVSENRSRRHFRNPVLAYVTPWNSKGYDMAKLYSTKFTHISPVWYDLKSDGNKLVLEGQHNFDAKWVSELQSNGSLVLPRVVLEAFPGVVLMKKKLRDKAIDLIVNECR</sequence>
<protein>
    <submittedName>
        <fullName evidence="3">Os01g0619800 protein</fullName>
    </submittedName>
</protein>
<dbReference type="OMA" id="HTPQVGT"/>
<gene>
    <name evidence="3" type="ordered locus">Os01g0619800</name>
    <name evidence="3" type="ORF">OSNPB_010619800</name>
</gene>
<dbReference type="eggNOG" id="KOG2091">
    <property type="taxonomic scope" value="Eukaryota"/>
</dbReference>
<evidence type="ECO:0000313" key="4">
    <source>
        <dbReference type="Proteomes" id="UP000059680"/>
    </source>
</evidence>
<feature type="region of interest" description="Disordered" evidence="2">
    <location>
        <begin position="1"/>
        <end position="32"/>
    </location>
</feature>
<comment type="similarity">
    <text evidence="1">Belongs to the glycosyl hydrolase 18 family.</text>
</comment>
<dbReference type="STRING" id="39947.A0A0P0V5D4"/>
<dbReference type="PaxDb" id="39947-A0A0P0V5D4"/>
<dbReference type="PANTHER" id="PTHR46066:SF2">
    <property type="entry name" value="CHITINASE DOMAIN-CONTAINING PROTEIN 1"/>
    <property type="match status" value="1"/>
</dbReference>
<dbReference type="Gene3D" id="3.20.20.80">
    <property type="entry name" value="Glycosidases"/>
    <property type="match status" value="1"/>
</dbReference>
<evidence type="ECO:0000256" key="2">
    <source>
        <dbReference type="SAM" id="MobiDB-lite"/>
    </source>
</evidence>
<dbReference type="InterPro" id="IPR017853">
    <property type="entry name" value="GH"/>
</dbReference>
<evidence type="ECO:0007829" key="5">
    <source>
        <dbReference type="PeptideAtlas" id="A0A0P0V5D4"/>
    </source>
</evidence>
<dbReference type="AlphaFoldDB" id="A0A0P0V5D4"/>
<dbReference type="InParanoid" id="A0A0P0V5D4"/>
<reference evidence="4" key="1">
    <citation type="journal article" date="2005" name="Nature">
        <title>The map-based sequence of the rice genome.</title>
        <authorList>
            <consortium name="International rice genome sequencing project (IRGSP)"/>
            <person name="Matsumoto T."/>
            <person name="Wu J."/>
            <person name="Kanamori H."/>
            <person name="Katayose Y."/>
            <person name="Fujisawa M."/>
            <person name="Namiki N."/>
            <person name="Mizuno H."/>
            <person name="Yamamoto K."/>
            <person name="Antonio B.A."/>
            <person name="Baba T."/>
            <person name="Sakata K."/>
            <person name="Nagamura Y."/>
            <person name="Aoki H."/>
            <person name="Arikawa K."/>
            <person name="Arita K."/>
            <person name="Bito T."/>
            <person name="Chiden Y."/>
            <person name="Fujitsuka N."/>
            <person name="Fukunaka R."/>
            <person name="Hamada M."/>
            <person name="Harada C."/>
            <person name="Hayashi A."/>
            <person name="Hijishita S."/>
            <person name="Honda M."/>
            <person name="Hosokawa S."/>
            <person name="Ichikawa Y."/>
            <person name="Idonuma A."/>
            <person name="Iijima M."/>
            <person name="Ikeda M."/>
            <person name="Ikeno M."/>
            <person name="Ito K."/>
            <person name="Ito S."/>
            <person name="Ito T."/>
            <person name="Ito Y."/>
            <person name="Ito Y."/>
            <person name="Iwabuchi A."/>
            <person name="Kamiya K."/>
            <person name="Karasawa W."/>
            <person name="Kurita K."/>
            <person name="Katagiri S."/>
            <person name="Kikuta A."/>
            <person name="Kobayashi H."/>
            <person name="Kobayashi N."/>
            <person name="Machita K."/>
            <person name="Maehara T."/>
            <person name="Masukawa M."/>
            <person name="Mizubayashi T."/>
            <person name="Mukai Y."/>
            <person name="Nagasaki H."/>
            <person name="Nagata Y."/>
            <person name="Naito S."/>
            <person name="Nakashima M."/>
            <person name="Nakama Y."/>
            <person name="Nakamichi Y."/>
            <person name="Nakamura M."/>
            <person name="Meguro A."/>
            <person name="Negishi M."/>
            <person name="Ohta I."/>
            <person name="Ohta T."/>
            <person name="Okamoto M."/>
            <person name="Ono N."/>
            <person name="Saji S."/>
            <person name="Sakaguchi M."/>
            <person name="Sakai K."/>
            <person name="Shibata M."/>
            <person name="Shimokawa T."/>
            <person name="Song J."/>
            <person name="Takazaki Y."/>
            <person name="Terasawa K."/>
            <person name="Tsugane M."/>
            <person name="Tsuji K."/>
            <person name="Ueda S."/>
            <person name="Waki K."/>
            <person name="Yamagata H."/>
            <person name="Yamamoto M."/>
            <person name="Yamamoto S."/>
            <person name="Yamane H."/>
            <person name="Yoshiki S."/>
            <person name="Yoshihara R."/>
            <person name="Yukawa K."/>
            <person name="Zhong H."/>
            <person name="Yano M."/>
            <person name="Yuan Q."/>
            <person name="Ouyang S."/>
            <person name="Liu J."/>
            <person name="Jones K.M."/>
            <person name="Gansberger K."/>
            <person name="Moffat K."/>
            <person name="Hill J."/>
            <person name="Bera J."/>
            <person name="Fadrosh D."/>
            <person name="Jin S."/>
            <person name="Johri S."/>
            <person name="Kim M."/>
            <person name="Overton L."/>
            <person name="Reardon M."/>
            <person name="Tsitrin T."/>
            <person name="Vuong H."/>
            <person name="Weaver B."/>
            <person name="Ciecko A."/>
            <person name="Tallon L."/>
            <person name="Jackson J."/>
            <person name="Pai G."/>
            <person name="Aken S.V."/>
            <person name="Utterback T."/>
            <person name="Reidmuller S."/>
            <person name="Feldblyum T."/>
            <person name="Hsiao J."/>
            <person name="Zismann V."/>
            <person name="Iobst S."/>
            <person name="de Vazeille A.R."/>
            <person name="Buell C.R."/>
            <person name="Ying K."/>
            <person name="Li Y."/>
            <person name="Lu T."/>
            <person name="Huang Y."/>
            <person name="Zhao Q."/>
            <person name="Feng Q."/>
            <person name="Zhang L."/>
            <person name="Zhu J."/>
            <person name="Weng Q."/>
            <person name="Mu J."/>
            <person name="Lu Y."/>
            <person name="Fan D."/>
            <person name="Liu Y."/>
            <person name="Guan J."/>
            <person name="Zhang Y."/>
            <person name="Yu S."/>
            <person name="Liu X."/>
            <person name="Zhang Y."/>
            <person name="Hong G."/>
            <person name="Han B."/>
            <person name="Choisne N."/>
            <person name="Demange N."/>
            <person name="Orjeda G."/>
            <person name="Samain S."/>
            <person name="Cattolico L."/>
            <person name="Pelletier E."/>
            <person name="Couloux A."/>
            <person name="Segurens B."/>
            <person name="Wincker P."/>
            <person name="D'Hont A."/>
            <person name="Scarpelli C."/>
            <person name="Weissenbach J."/>
            <person name="Salanoubat M."/>
            <person name="Quetier F."/>
            <person name="Yu Y."/>
            <person name="Kim H.R."/>
            <person name="Rambo T."/>
            <person name="Currie J."/>
            <person name="Collura K."/>
            <person name="Luo M."/>
            <person name="Yang T."/>
            <person name="Ammiraju J.S.S."/>
            <person name="Engler F."/>
            <person name="Soderlund C."/>
            <person name="Wing R.A."/>
            <person name="Palmer L.E."/>
            <person name="de la Bastide M."/>
            <person name="Spiegel L."/>
            <person name="Nascimento L."/>
            <person name="Zutavern T."/>
            <person name="O'Shaughnessy A."/>
            <person name="Dike S."/>
            <person name="Dedhia N."/>
            <person name="Preston R."/>
            <person name="Balija V."/>
            <person name="McCombie W.R."/>
            <person name="Chow T."/>
            <person name="Chen H."/>
            <person name="Chung M."/>
            <person name="Chen C."/>
            <person name="Shaw J."/>
            <person name="Wu H."/>
            <person name="Hsiao K."/>
            <person name="Chao Y."/>
            <person name="Chu M."/>
            <person name="Cheng C."/>
            <person name="Hour A."/>
            <person name="Lee P."/>
            <person name="Lin S."/>
            <person name="Lin Y."/>
            <person name="Liou J."/>
            <person name="Liu S."/>
            <person name="Hsing Y."/>
            <person name="Raghuvanshi S."/>
            <person name="Mohanty A."/>
            <person name="Bharti A.K."/>
            <person name="Gaur A."/>
            <person name="Gupta V."/>
            <person name="Kumar D."/>
            <person name="Ravi V."/>
            <person name="Vij S."/>
            <person name="Kapur A."/>
            <person name="Khurana P."/>
            <person name="Khurana P."/>
            <person name="Khurana J.P."/>
            <person name="Tyagi A.K."/>
            <person name="Gaikwad K."/>
            <person name="Singh A."/>
            <person name="Dalal V."/>
            <person name="Srivastava S."/>
            <person name="Dixit A."/>
            <person name="Pal A.K."/>
            <person name="Ghazi I.A."/>
            <person name="Yadav M."/>
            <person name="Pandit A."/>
            <person name="Bhargava A."/>
            <person name="Sureshbabu K."/>
            <person name="Batra K."/>
            <person name="Sharma T.R."/>
            <person name="Mohapatra T."/>
            <person name="Singh N.K."/>
            <person name="Messing J."/>
            <person name="Nelson A.B."/>
            <person name="Fuks G."/>
            <person name="Kavchok S."/>
            <person name="Keizer G."/>
            <person name="Linton E."/>
            <person name="Llaca V."/>
            <person name="Song R."/>
            <person name="Tanyolac B."/>
            <person name="Young S."/>
            <person name="Ho-Il K."/>
            <person name="Hahn J.H."/>
            <person name="Sangsakoo G."/>
            <person name="Vanavichit A."/>
            <person name="de Mattos Luiz.A.T."/>
            <person name="Zimmer P.D."/>
            <person name="Malone G."/>
            <person name="Dellagostin O."/>
            <person name="de Oliveira A.C."/>
            <person name="Bevan M."/>
            <person name="Bancroft I."/>
            <person name="Minx P."/>
            <person name="Cordum H."/>
            <person name="Wilson R."/>
            <person name="Cheng Z."/>
            <person name="Jin W."/>
            <person name="Jiang J."/>
            <person name="Leong S.A."/>
            <person name="Iwama H."/>
            <person name="Gojobori T."/>
            <person name="Itoh T."/>
            <person name="Niimura Y."/>
            <person name="Fujii Y."/>
            <person name="Habara T."/>
            <person name="Sakai H."/>
            <person name="Sato Y."/>
            <person name="Wilson G."/>
            <person name="Kumar K."/>
            <person name="McCouch S."/>
            <person name="Juretic N."/>
            <person name="Hoen D."/>
            <person name="Wright S."/>
            <person name="Bruskiewich R."/>
            <person name="Bureau T."/>
            <person name="Miyao A."/>
            <person name="Hirochika H."/>
            <person name="Nishikawa T."/>
            <person name="Kadowaki K."/>
            <person name="Sugiura M."/>
            <person name="Burr B."/>
            <person name="Sasaki T."/>
        </authorList>
    </citation>
    <scope>NUCLEOTIDE SEQUENCE [LARGE SCALE GENOMIC DNA]</scope>
    <source>
        <strain evidence="4">cv. Nipponbare</strain>
    </source>
</reference>
<organism evidence="3 4">
    <name type="scientific">Oryza sativa subsp. japonica</name>
    <name type="common">Rice</name>
    <dbReference type="NCBI Taxonomy" id="39947"/>
    <lineage>
        <taxon>Eukaryota</taxon>
        <taxon>Viridiplantae</taxon>
        <taxon>Streptophyta</taxon>
        <taxon>Embryophyta</taxon>
        <taxon>Tracheophyta</taxon>
        <taxon>Spermatophyta</taxon>
        <taxon>Magnoliopsida</taxon>
        <taxon>Liliopsida</taxon>
        <taxon>Poales</taxon>
        <taxon>Poaceae</taxon>
        <taxon>BOP clade</taxon>
        <taxon>Oryzoideae</taxon>
        <taxon>Oryzeae</taxon>
        <taxon>Oryzinae</taxon>
        <taxon>Oryza</taxon>
        <taxon>Oryza sativa</taxon>
    </lineage>
</organism>
<dbReference type="Proteomes" id="UP000059680">
    <property type="component" value="Chromosome 1"/>
</dbReference>
<keyword evidence="4" id="KW-1185">Reference proteome</keyword>
<reference evidence="3 4" key="2">
    <citation type="journal article" date="2013" name="Plant Cell Physiol.">
        <title>Rice Annotation Project Database (RAP-DB): an integrative and interactive database for rice genomics.</title>
        <authorList>
            <person name="Sakai H."/>
            <person name="Lee S.S."/>
            <person name="Tanaka T."/>
            <person name="Numa H."/>
            <person name="Kim J."/>
            <person name="Kawahara Y."/>
            <person name="Wakimoto H."/>
            <person name="Yang C.C."/>
            <person name="Iwamoto M."/>
            <person name="Abe T."/>
            <person name="Yamada Y."/>
            <person name="Muto A."/>
            <person name="Inokuchi H."/>
            <person name="Ikemura T."/>
            <person name="Matsumoto T."/>
            <person name="Sasaki T."/>
            <person name="Itoh T."/>
        </authorList>
    </citation>
    <scope>NUCLEOTIDE SEQUENCE [LARGE SCALE GENOMIC DNA]</scope>
    <source>
        <strain evidence="4">cv. Nipponbare</strain>
    </source>
</reference>
<dbReference type="PANTHER" id="PTHR46066">
    <property type="entry name" value="CHITINASE DOMAIN-CONTAINING PROTEIN 1 FAMILY MEMBER"/>
    <property type="match status" value="1"/>
</dbReference>
<dbReference type="SMR" id="A0A0P0V5D4"/>
<reference evidence="3 4" key="3">
    <citation type="journal article" date="2013" name="Rice">
        <title>Improvement of the Oryza sativa Nipponbare reference genome using next generation sequence and optical map data.</title>
        <authorList>
            <person name="Kawahara Y."/>
            <person name="de la Bastide M."/>
            <person name="Hamilton J.P."/>
            <person name="Kanamori H."/>
            <person name="McCombie W.R."/>
            <person name="Ouyang S."/>
            <person name="Schwartz D.C."/>
            <person name="Tanaka T."/>
            <person name="Wu J."/>
            <person name="Zhou S."/>
            <person name="Childs K.L."/>
            <person name="Davidson R.M."/>
            <person name="Lin H."/>
            <person name="Quesada-Ocampo L."/>
            <person name="Vaillancourt B."/>
            <person name="Sakai H."/>
            <person name="Lee S.S."/>
            <person name="Kim J."/>
            <person name="Numa H."/>
            <person name="Itoh T."/>
            <person name="Buell C.R."/>
            <person name="Matsumoto T."/>
        </authorList>
    </citation>
    <scope>NUCLEOTIDE SEQUENCE [LARGE SCALE GENOMIC DNA]</scope>
    <source>
        <strain evidence="4">cv. Nipponbare</strain>
    </source>
</reference>
<accession>A0A0P0V5D4</accession>